<comment type="function">
    <text evidence="1 11">Catalyzes the methylthiolation of N6-(dimethylallyl)adenosine (i(6)A), leading to the formation of 2-methylthio-N6-(dimethylallyl)adenosine (ms(2)i(6)A) at position 37 in tRNAs that read codons beginning with uridine.</text>
</comment>
<feature type="domain" description="Radical SAM core" evidence="14">
    <location>
        <begin position="143"/>
        <end position="372"/>
    </location>
</feature>
<sequence length="441" mass="50134">MKKFYIRTFGCQMNINDSQKMSGMLKTLGYEPTNNWEEADVILVNTCSVREKPDQKVLSALGEFKKVKNKNPDAIIGVCGCLAQRAGYEILQKAPYIDMVFGTTNIHHLPQLLEEAKQGNKAVEILEEIDENENQLDSYPTVRDNKYTAYVTVIRGCDKKCTYCIVPTTRGKERSRRIGEIIQEVQWLVEDGVKEIHLIGQNVTAYGKDLGDVKFYELLYAVANVDGVERIRFTTGHPRDLDINTIKAMADIPQVCEALHLPIQAGSDKILKAMDRGYTQKEYLEKIELLKKYIPDIALSTDIIVGFPGETYEDYLETVKVVKEVKYDQIFAFKYSPRPGTPAADLKMTEDPKTLSKWLTDLINIQKNIAFEKNLAYEGKKVEVLVEEEKDGKLVGRSRTNKLVYFEGKHNLLGKLVDVKITKANRFSLEGTINEKELQLI</sequence>
<evidence type="ECO:0000256" key="1">
    <source>
        <dbReference type="ARBA" id="ARBA00003234"/>
    </source>
</evidence>
<evidence type="ECO:0000256" key="11">
    <source>
        <dbReference type="HAMAP-Rule" id="MF_01864"/>
    </source>
</evidence>
<dbReference type="Gene3D" id="2.40.50.140">
    <property type="entry name" value="Nucleic acid-binding proteins"/>
    <property type="match status" value="1"/>
</dbReference>
<organism evidence="15 16">
    <name type="scientific">Hydrogenothermus marinus</name>
    <dbReference type="NCBI Taxonomy" id="133270"/>
    <lineage>
        <taxon>Bacteria</taxon>
        <taxon>Pseudomonadati</taxon>
        <taxon>Aquificota</taxon>
        <taxon>Aquificia</taxon>
        <taxon>Aquificales</taxon>
        <taxon>Hydrogenothermaceae</taxon>
        <taxon>Hydrogenothermus</taxon>
    </lineage>
</organism>
<comment type="subunit">
    <text evidence="11">Monomer.</text>
</comment>
<dbReference type="InterPro" id="IPR006463">
    <property type="entry name" value="MiaB_methiolase"/>
</dbReference>
<dbReference type="InterPro" id="IPR007197">
    <property type="entry name" value="rSAM"/>
</dbReference>
<comment type="similarity">
    <text evidence="11">Belongs to the methylthiotransferase family. MiaB subfamily.</text>
</comment>
<comment type="subcellular location">
    <subcellularLocation>
        <location evidence="11">Cytoplasm</location>
    </subcellularLocation>
</comment>
<comment type="caution">
    <text evidence="15">The sequence shown here is derived from an EMBL/GenBank/DDBJ whole genome shotgun (WGS) entry which is preliminary data.</text>
</comment>
<dbReference type="CDD" id="cd01335">
    <property type="entry name" value="Radical_SAM"/>
    <property type="match status" value="1"/>
</dbReference>
<dbReference type="FunFam" id="3.80.30.20:FF:000001">
    <property type="entry name" value="tRNA-2-methylthio-N(6)-dimethylallyladenosine synthase 2"/>
    <property type="match status" value="1"/>
</dbReference>
<protein>
    <recommendedName>
        <fullName evidence="10 11">tRNA-2-methylthio-N(6)-dimethylallyladenosine synthase</fullName>
        <ecNumber evidence="10 11">2.8.4.3</ecNumber>
    </recommendedName>
    <alternativeName>
        <fullName evidence="11">(Dimethylallyl)adenosine tRNA methylthiotransferase MiaB</fullName>
    </alternativeName>
    <alternativeName>
        <fullName evidence="11">tRNA-i(6)A37 methylthiotransferase</fullName>
    </alternativeName>
</protein>
<feature type="binding site" evidence="11">
    <location>
        <position position="47"/>
    </location>
    <ligand>
        <name>[4Fe-4S] cluster</name>
        <dbReference type="ChEBI" id="CHEBI:49883"/>
        <label>1</label>
    </ligand>
</feature>
<dbReference type="GO" id="GO:0051539">
    <property type="term" value="F:4 iron, 4 sulfur cluster binding"/>
    <property type="evidence" value="ECO:0007669"/>
    <property type="project" value="UniProtKB-UniRule"/>
</dbReference>
<keyword evidence="8 11" id="KW-0408">Iron</keyword>
<keyword evidence="3 11" id="KW-0963">Cytoplasm</keyword>
<feature type="domain" description="TRAM" evidence="12">
    <location>
        <begin position="375"/>
        <end position="435"/>
    </location>
</feature>
<dbReference type="SMART" id="SM00729">
    <property type="entry name" value="Elp3"/>
    <property type="match status" value="1"/>
</dbReference>
<dbReference type="InterPro" id="IPR002792">
    <property type="entry name" value="TRAM_dom"/>
</dbReference>
<feature type="binding site" evidence="11">
    <location>
        <position position="11"/>
    </location>
    <ligand>
        <name>[4Fe-4S] cluster</name>
        <dbReference type="ChEBI" id="CHEBI:49883"/>
        <label>1</label>
    </ligand>
</feature>
<comment type="cofactor">
    <cofactor evidence="11">
        <name>[4Fe-4S] cluster</name>
        <dbReference type="ChEBI" id="CHEBI:49883"/>
    </cofactor>
    <text evidence="11">Binds 2 [4Fe-4S] clusters. One cluster is coordinated with 3 cysteines and an exchangeable S-adenosyl-L-methionine.</text>
</comment>
<dbReference type="PROSITE" id="PS01278">
    <property type="entry name" value="MTTASE_RADICAL"/>
    <property type="match status" value="1"/>
</dbReference>
<keyword evidence="2 11" id="KW-0004">4Fe-4S</keyword>
<comment type="catalytic activity">
    <reaction evidence="11">
        <text>N(6)-dimethylallyladenosine(37) in tRNA + (sulfur carrier)-SH + AH2 + 2 S-adenosyl-L-methionine = 2-methylsulfanyl-N(6)-dimethylallyladenosine(37) in tRNA + (sulfur carrier)-H + 5'-deoxyadenosine + L-methionine + A + S-adenosyl-L-homocysteine + 2 H(+)</text>
        <dbReference type="Rhea" id="RHEA:37067"/>
        <dbReference type="Rhea" id="RHEA-COMP:10375"/>
        <dbReference type="Rhea" id="RHEA-COMP:10376"/>
        <dbReference type="Rhea" id="RHEA-COMP:14737"/>
        <dbReference type="Rhea" id="RHEA-COMP:14739"/>
        <dbReference type="ChEBI" id="CHEBI:13193"/>
        <dbReference type="ChEBI" id="CHEBI:15378"/>
        <dbReference type="ChEBI" id="CHEBI:17319"/>
        <dbReference type="ChEBI" id="CHEBI:17499"/>
        <dbReference type="ChEBI" id="CHEBI:29917"/>
        <dbReference type="ChEBI" id="CHEBI:57844"/>
        <dbReference type="ChEBI" id="CHEBI:57856"/>
        <dbReference type="ChEBI" id="CHEBI:59789"/>
        <dbReference type="ChEBI" id="CHEBI:64428"/>
        <dbReference type="ChEBI" id="CHEBI:74415"/>
        <dbReference type="ChEBI" id="CHEBI:74417"/>
        <dbReference type="EC" id="2.8.4.3"/>
    </reaction>
</comment>
<dbReference type="NCBIfam" id="TIGR00089">
    <property type="entry name" value="MiaB/RimO family radical SAM methylthiotransferase"/>
    <property type="match status" value="1"/>
</dbReference>
<dbReference type="SFLD" id="SFLDS00029">
    <property type="entry name" value="Radical_SAM"/>
    <property type="match status" value="1"/>
</dbReference>
<feature type="domain" description="MTTase N-terminal" evidence="13">
    <location>
        <begin position="2"/>
        <end position="118"/>
    </location>
</feature>
<dbReference type="InterPro" id="IPR005839">
    <property type="entry name" value="Methylthiotransferase"/>
</dbReference>
<evidence type="ECO:0000256" key="5">
    <source>
        <dbReference type="ARBA" id="ARBA00022691"/>
    </source>
</evidence>
<dbReference type="RefSeq" id="WP_121923458.1">
    <property type="nucleotide sequence ID" value="NZ_REFO01000013.1"/>
</dbReference>
<feature type="binding site" evidence="11">
    <location>
        <position position="81"/>
    </location>
    <ligand>
        <name>[4Fe-4S] cluster</name>
        <dbReference type="ChEBI" id="CHEBI:49883"/>
        <label>1</label>
    </ligand>
</feature>
<dbReference type="Pfam" id="PF00919">
    <property type="entry name" value="UPF0004"/>
    <property type="match status" value="1"/>
</dbReference>
<dbReference type="HAMAP" id="MF_01864">
    <property type="entry name" value="tRNA_metthiotr_MiaB"/>
    <property type="match status" value="1"/>
</dbReference>
<keyword evidence="7 11" id="KW-0479">Metal-binding</keyword>
<keyword evidence="16" id="KW-1185">Reference proteome</keyword>
<evidence type="ECO:0000256" key="3">
    <source>
        <dbReference type="ARBA" id="ARBA00022490"/>
    </source>
</evidence>
<feature type="binding site" evidence="11">
    <location>
        <position position="157"/>
    </location>
    <ligand>
        <name>[4Fe-4S] cluster</name>
        <dbReference type="ChEBI" id="CHEBI:49883"/>
        <label>2</label>
        <note>4Fe-4S-S-AdoMet</note>
    </ligand>
</feature>
<dbReference type="PROSITE" id="PS51449">
    <property type="entry name" value="MTTASE_N"/>
    <property type="match status" value="1"/>
</dbReference>
<dbReference type="InterPro" id="IPR012340">
    <property type="entry name" value="NA-bd_OB-fold"/>
</dbReference>
<dbReference type="InterPro" id="IPR020612">
    <property type="entry name" value="Methylthiotransferase_CS"/>
</dbReference>
<keyword evidence="6 11" id="KW-0819">tRNA processing</keyword>
<dbReference type="InterPro" id="IPR023404">
    <property type="entry name" value="rSAM_horseshoe"/>
</dbReference>
<evidence type="ECO:0000256" key="9">
    <source>
        <dbReference type="ARBA" id="ARBA00023014"/>
    </source>
</evidence>
<evidence type="ECO:0000256" key="6">
    <source>
        <dbReference type="ARBA" id="ARBA00022694"/>
    </source>
</evidence>
<keyword evidence="4 11" id="KW-0808">Transferase</keyword>
<dbReference type="AlphaFoldDB" id="A0A3M0BAT7"/>
<dbReference type="InterPro" id="IPR013848">
    <property type="entry name" value="Methylthiotransferase_N"/>
</dbReference>
<evidence type="ECO:0000256" key="7">
    <source>
        <dbReference type="ARBA" id="ARBA00022723"/>
    </source>
</evidence>
<keyword evidence="5 11" id="KW-0949">S-adenosyl-L-methionine</keyword>
<dbReference type="GO" id="GO:0005829">
    <property type="term" value="C:cytosol"/>
    <property type="evidence" value="ECO:0007669"/>
    <property type="project" value="TreeGrafter"/>
</dbReference>
<dbReference type="PANTHER" id="PTHR43020">
    <property type="entry name" value="CDK5 REGULATORY SUBUNIT-ASSOCIATED PROTEIN 1"/>
    <property type="match status" value="1"/>
</dbReference>
<dbReference type="Pfam" id="PF04055">
    <property type="entry name" value="Radical_SAM"/>
    <property type="match status" value="1"/>
</dbReference>
<dbReference type="SFLD" id="SFLDG01082">
    <property type="entry name" value="B12-binding_domain_containing"/>
    <property type="match status" value="1"/>
</dbReference>
<dbReference type="PROSITE" id="PS50926">
    <property type="entry name" value="TRAM"/>
    <property type="match status" value="1"/>
</dbReference>
<dbReference type="Gene3D" id="3.40.50.12160">
    <property type="entry name" value="Methylthiotransferase, N-terminal domain"/>
    <property type="match status" value="1"/>
</dbReference>
<evidence type="ECO:0000256" key="10">
    <source>
        <dbReference type="ARBA" id="ARBA00033765"/>
    </source>
</evidence>
<dbReference type="EMBL" id="REFO01000013">
    <property type="protein sequence ID" value="RMA93289.1"/>
    <property type="molecule type" value="Genomic_DNA"/>
</dbReference>
<dbReference type="GO" id="GO:0046872">
    <property type="term" value="F:metal ion binding"/>
    <property type="evidence" value="ECO:0007669"/>
    <property type="project" value="UniProtKB-KW"/>
</dbReference>
<dbReference type="FunFam" id="3.40.50.12160:FF:000006">
    <property type="entry name" value="tRNA-2-methylthio-N(6)-dimethylallyladenosine synthase"/>
    <property type="match status" value="1"/>
</dbReference>
<dbReference type="SFLD" id="SFLDG01061">
    <property type="entry name" value="methylthiotransferase"/>
    <property type="match status" value="1"/>
</dbReference>
<dbReference type="GO" id="GO:0035597">
    <property type="term" value="F:tRNA-2-methylthio-N(6)-dimethylallyladenosine(37) synthase activity"/>
    <property type="evidence" value="ECO:0007669"/>
    <property type="project" value="UniProtKB-EC"/>
</dbReference>
<keyword evidence="9 11" id="KW-0411">Iron-sulfur</keyword>
<dbReference type="InterPro" id="IPR006638">
    <property type="entry name" value="Elp3/MiaA/NifB-like_rSAM"/>
</dbReference>
<evidence type="ECO:0000313" key="15">
    <source>
        <dbReference type="EMBL" id="RMA93289.1"/>
    </source>
</evidence>
<evidence type="ECO:0000259" key="14">
    <source>
        <dbReference type="PROSITE" id="PS51918"/>
    </source>
</evidence>
<dbReference type="Pfam" id="PF01938">
    <property type="entry name" value="TRAM"/>
    <property type="match status" value="1"/>
</dbReference>
<dbReference type="PANTHER" id="PTHR43020:SF2">
    <property type="entry name" value="MITOCHONDRIAL TRNA METHYLTHIOTRANSFERASE CDK5RAP1"/>
    <property type="match status" value="1"/>
</dbReference>
<dbReference type="InterPro" id="IPR058240">
    <property type="entry name" value="rSAM_sf"/>
</dbReference>
<evidence type="ECO:0000256" key="8">
    <source>
        <dbReference type="ARBA" id="ARBA00023004"/>
    </source>
</evidence>
<accession>A0A3M0BAT7</accession>
<dbReference type="SUPFAM" id="SSF102114">
    <property type="entry name" value="Radical SAM enzymes"/>
    <property type="match status" value="1"/>
</dbReference>
<dbReference type="SFLD" id="SFLDF00273">
    <property type="entry name" value="(dimethylallyl)adenosine_tRNA"/>
    <property type="match status" value="1"/>
</dbReference>
<evidence type="ECO:0000259" key="13">
    <source>
        <dbReference type="PROSITE" id="PS51449"/>
    </source>
</evidence>
<proteinExistence type="inferred from homology"/>
<dbReference type="EC" id="2.8.4.3" evidence="10 11"/>
<dbReference type="NCBIfam" id="TIGR01574">
    <property type="entry name" value="miaB-methiolase"/>
    <property type="match status" value="1"/>
</dbReference>
<reference evidence="15 16" key="1">
    <citation type="submission" date="2018-10" db="EMBL/GenBank/DDBJ databases">
        <title>Genomic Encyclopedia of Archaeal and Bacterial Type Strains, Phase II (KMG-II): from individual species to whole genera.</title>
        <authorList>
            <person name="Goeker M."/>
        </authorList>
    </citation>
    <scope>NUCLEOTIDE SEQUENCE [LARGE SCALE GENOMIC DNA]</scope>
    <source>
        <strain evidence="15 16">VM1</strain>
    </source>
</reference>
<dbReference type="PROSITE" id="PS51918">
    <property type="entry name" value="RADICAL_SAM"/>
    <property type="match status" value="1"/>
</dbReference>
<name>A0A3M0BAT7_9AQUI</name>
<feature type="binding site" evidence="11">
    <location>
        <position position="164"/>
    </location>
    <ligand>
        <name>[4Fe-4S] cluster</name>
        <dbReference type="ChEBI" id="CHEBI:49883"/>
        <label>2</label>
        <note>4Fe-4S-S-AdoMet</note>
    </ligand>
</feature>
<dbReference type="Proteomes" id="UP000280842">
    <property type="component" value="Unassembled WGS sequence"/>
</dbReference>
<evidence type="ECO:0000259" key="12">
    <source>
        <dbReference type="PROSITE" id="PS50926"/>
    </source>
</evidence>
<dbReference type="InterPro" id="IPR038135">
    <property type="entry name" value="Methylthiotransferase_N_sf"/>
</dbReference>
<evidence type="ECO:0000313" key="16">
    <source>
        <dbReference type="Proteomes" id="UP000280842"/>
    </source>
</evidence>
<evidence type="ECO:0000256" key="2">
    <source>
        <dbReference type="ARBA" id="ARBA00022485"/>
    </source>
</evidence>
<gene>
    <name evidence="11" type="primary">miaB</name>
    <name evidence="15" type="ORF">CLV39_1351</name>
</gene>
<dbReference type="OrthoDB" id="9805215at2"/>
<feature type="binding site" evidence="11">
    <location>
        <position position="161"/>
    </location>
    <ligand>
        <name>[4Fe-4S] cluster</name>
        <dbReference type="ChEBI" id="CHEBI:49883"/>
        <label>2</label>
        <note>4Fe-4S-S-AdoMet</note>
    </ligand>
</feature>
<dbReference type="Gene3D" id="3.80.30.20">
    <property type="entry name" value="tm_1862 like domain"/>
    <property type="match status" value="1"/>
</dbReference>
<evidence type="ECO:0000256" key="4">
    <source>
        <dbReference type="ARBA" id="ARBA00022679"/>
    </source>
</evidence>